<dbReference type="Pfam" id="PF12652">
    <property type="entry name" value="CotJB"/>
    <property type="match status" value="1"/>
</dbReference>
<dbReference type="InterPro" id="IPR016571">
    <property type="entry name" value="Spore_coat_assembly_CotJB"/>
</dbReference>
<dbReference type="OrthoDB" id="9804099at2"/>
<feature type="domain" description="Protein CotJB" evidence="1">
    <location>
        <begin position="5"/>
        <end position="79"/>
    </location>
</feature>
<dbReference type="Proteomes" id="UP000253034">
    <property type="component" value="Unassembled WGS sequence"/>
</dbReference>
<keyword evidence="2" id="KW-0167">Capsid protein</keyword>
<accession>A0A369B0B5</accession>
<dbReference type="EMBL" id="QPJT01000016">
    <property type="protein sequence ID" value="RCX13877.1"/>
    <property type="molecule type" value="Genomic_DNA"/>
</dbReference>
<evidence type="ECO:0000313" key="2">
    <source>
        <dbReference type="EMBL" id="RCX13877.1"/>
    </source>
</evidence>
<name>A0A369B0B5_9FIRM</name>
<keyword evidence="2" id="KW-0946">Virion</keyword>
<keyword evidence="3" id="KW-1185">Reference proteome</keyword>
<sequence>MDNREKMLKEVMAADFTVIDLNLYLNTHPCEHKTIMFYNAAVQRAKFLRDSFERMYGPLTPFTCMRCPWPWIESPWPWEKQ</sequence>
<dbReference type="RefSeq" id="WP_114298507.1">
    <property type="nucleotide sequence ID" value="NZ_QPJT01000016.1"/>
</dbReference>
<dbReference type="InterPro" id="IPR024207">
    <property type="entry name" value="CotJB_dom"/>
</dbReference>
<reference evidence="2 3" key="1">
    <citation type="submission" date="2018-07" db="EMBL/GenBank/DDBJ databases">
        <title>Genomic Encyclopedia of Type Strains, Phase IV (KMG-IV): sequencing the most valuable type-strain genomes for metagenomic binning, comparative biology and taxonomic classification.</title>
        <authorList>
            <person name="Goeker M."/>
        </authorList>
    </citation>
    <scope>NUCLEOTIDE SEQUENCE [LARGE SCALE GENOMIC DNA]</scope>
    <source>
        <strain evidence="2 3">DSM 27016</strain>
    </source>
</reference>
<evidence type="ECO:0000259" key="1">
    <source>
        <dbReference type="Pfam" id="PF12652"/>
    </source>
</evidence>
<proteinExistence type="predicted"/>
<dbReference type="PIRSF" id="PIRSF010606">
    <property type="entry name" value="Spore_coat_CotJB"/>
    <property type="match status" value="1"/>
</dbReference>
<dbReference type="AlphaFoldDB" id="A0A369B0B5"/>
<protein>
    <submittedName>
        <fullName evidence="2">Spore coat protein JB</fullName>
    </submittedName>
</protein>
<organism evidence="2 3">
    <name type="scientific">Anaerobacterium chartisolvens</name>
    <dbReference type="NCBI Taxonomy" id="1297424"/>
    <lineage>
        <taxon>Bacteria</taxon>
        <taxon>Bacillati</taxon>
        <taxon>Bacillota</taxon>
        <taxon>Clostridia</taxon>
        <taxon>Eubacteriales</taxon>
        <taxon>Oscillospiraceae</taxon>
        <taxon>Anaerobacterium</taxon>
    </lineage>
</organism>
<gene>
    <name evidence="2" type="ORF">DFR58_116113</name>
</gene>
<comment type="caution">
    <text evidence="2">The sequence shown here is derived from an EMBL/GenBank/DDBJ whole genome shotgun (WGS) entry which is preliminary data.</text>
</comment>
<evidence type="ECO:0000313" key="3">
    <source>
        <dbReference type="Proteomes" id="UP000253034"/>
    </source>
</evidence>